<proteinExistence type="predicted"/>
<dbReference type="SUPFAM" id="SSF49464">
    <property type="entry name" value="Carboxypeptidase regulatory domain-like"/>
    <property type="match status" value="1"/>
</dbReference>
<evidence type="ECO:0000313" key="2">
    <source>
        <dbReference type="Proteomes" id="UP000279089"/>
    </source>
</evidence>
<evidence type="ECO:0008006" key="3">
    <source>
        <dbReference type="Google" id="ProtNLM"/>
    </source>
</evidence>
<keyword evidence="2" id="KW-1185">Reference proteome</keyword>
<organism evidence="1 2">
    <name type="scientific">Chitinophaga barathri</name>
    <dbReference type="NCBI Taxonomy" id="1647451"/>
    <lineage>
        <taxon>Bacteria</taxon>
        <taxon>Pseudomonadati</taxon>
        <taxon>Bacteroidota</taxon>
        <taxon>Chitinophagia</taxon>
        <taxon>Chitinophagales</taxon>
        <taxon>Chitinophagaceae</taxon>
        <taxon>Chitinophaga</taxon>
    </lineage>
</organism>
<accession>A0A3N4MF77</accession>
<evidence type="ECO:0000313" key="1">
    <source>
        <dbReference type="EMBL" id="RPD38299.1"/>
    </source>
</evidence>
<gene>
    <name evidence="1" type="ORF">EG028_25760</name>
</gene>
<dbReference type="Proteomes" id="UP000279089">
    <property type="component" value="Unassembled WGS sequence"/>
</dbReference>
<protein>
    <recommendedName>
        <fullName evidence="3">Carboxypeptidase-like regulatory domain-containing protein</fullName>
    </recommendedName>
</protein>
<comment type="caution">
    <text evidence="1">The sequence shown here is derived from an EMBL/GenBank/DDBJ whole genome shotgun (WGS) entry which is preliminary data.</text>
</comment>
<reference evidence="2" key="1">
    <citation type="submission" date="2018-11" db="EMBL/GenBank/DDBJ databases">
        <title>Chitinophaga lutea sp.nov., isolate from arsenic contaminated soil.</title>
        <authorList>
            <person name="Zong Y."/>
        </authorList>
    </citation>
    <scope>NUCLEOTIDE SEQUENCE [LARGE SCALE GENOMIC DNA]</scope>
    <source>
        <strain evidence="2">YLT18</strain>
    </source>
</reference>
<dbReference type="AlphaFoldDB" id="A0A3N4MF77"/>
<name>A0A3N4MF77_9BACT</name>
<sequence>MVRKPVDTVLARISEAGNCNFSYIGKPFRADSLVTFSVTNKTVRQTLDQLFQGRIQYMESGEHIILQRTDAVRERHYVISGYVRDRENGQNIVNASVYDRTELASAFTNHEGYFQLRLRDKGRQPSVQLTVSKELYTDTNMYVMPGFDREVAVTIAPARTVVLKEFTVSDQVEKTWLGKRLLSEGLRRQTDNISRFFASKPVQSSILPSIGSHGKMSGQVVNKFSLNILGGYSAGTDGFEIAGGFNINKKDAQYVQVAGIFNMVGGNIRGAQVGGIFNHNLKNVEGVQVAGIGNFSEGWMKGVQVGGIYNLMGDSVTGVQIGGIYNGSKGNVNGIQIGGIANMAKGSAKGGQIAGITNLYRGSVNGIQIGGIANVNIDTAVGVQIAGITNFVGDDASGVQLSGITNVTGHNFHGMQFAGLYNYAGGRVGGVQIGLFGNYAKTLVRGVQFGLVNVADSSGGISIGLLNIVRKNGYYKLSIYSSDLMPVGLSFKSGRKQFYSILAGGAGNDLYSVGLGFGREFSLRNSRFAITTDILQQNLFDKDWKSMGQVYRFIPQLHFKATKWFSIQAGPVVSYGEYENGIKQIPGKGYPSISSGGNNGSWLGWQAGISFF</sequence>
<dbReference type="EMBL" id="RMBX01000016">
    <property type="protein sequence ID" value="RPD38299.1"/>
    <property type="molecule type" value="Genomic_DNA"/>
</dbReference>
<dbReference type="InterPro" id="IPR008969">
    <property type="entry name" value="CarboxyPept-like_regulatory"/>
</dbReference>